<dbReference type="Pfam" id="PF01810">
    <property type="entry name" value="LysE"/>
    <property type="match status" value="1"/>
</dbReference>
<evidence type="ECO:0000313" key="9">
    <source>
        <dbReference type="Proteomes" id="UP000646877"/>
    </source>
</evidence>
<accession>A0A8I2H4F9</accession>
<keyword evidence="5 6" id="KW-0472">Membrane</keyword>
<evidence type="ECO:0000256" key="3">
    <source>
        <dbReference type="ARBA" id="ARBA00022692"/>
    </source>
</evidence>
<reference evidence="7" key="1">
    <citation type="submission" date="2019-10" db="EMBL/GenBank/DDBJ databases">
        <authorList>
            <person name="Paulsen S."/>
        </authorList>
    </citation>
    <scope>NUCLEOTIDE SEQUENCE</scope>
    <source>
        <strain evidence="7">LMG 19692</strain>
    </source>
</reference>
<dbReference type="InterPro" id="IPR001123">
    <property type="entry name" value="LeuE-type"/>
</dbReference>
<dbReference type="GO" id="GO:0033228">
    <property type="term" value="P:cysteine export across plasma membrane"/>
    <property type="evidence" value="ECO:0007669"/>
    <property type="project" value="TreeGrafter"/>
</dbReference>
<evidence type="ECO:0000256" key="5">
    <source>
        <dbReference type="ARBA" id="ARBA00023136"/>
    </source>
</evidence>
<feature type="transmembrane region" description="Helical" evidence="6">
    <location>
        <begin position="64"/>
        <end position="81"/>
    </location>
</feature>
<evidence type="ECO:0000313" key="10">
    <source>
        <dbReference type="Proteomes" id="UP001304419"/>
    </source>
</evidence>
<dbReference type="Proteomes" id="UP001304419">
    <property type="component" value="Chromosome 2"/>
</dbReference>
<dbReference type="GO" id="GO:0015171">
    <property type="term" value="F:amino acid transmembrane transporter activity"/>
    <property type="evidence" value="ECO:0007669"/>
    <property type="project" value="TreeGrafter"/>
</dbReference>
<dbReference type="GO" id="GO:0005886">
    <property type="term" value="C:plasma membrane"/>
    <property type="evidence" value="ECO:0007669"/>
    <property type="project" value="UniProtKB-SubCell"/>
</dbReference>
<proteinExistence type="predicted"/>
<dbReference type="PANTHER" id="PTHR30086">
    <property type="entry name" value="ARGININE EXPORTER PROTEIN ARGO"/>
    <property type="match status" value="1"/>
</dbReference>
<dbReference type="RefSeq" id="WP_039496418.1">
    <property type="nucleotide sequence ID" value="NZ_CBCSDF010000004.1"/>
</dbReference>
<keyword evidence="10" id="KW-1185">Reference proteome</keyword>
<reference evidence="8 10" key="2">
    <citation type="submission" date="2023-10" db="EMBL/GenBank/DDBJ databases">
        <title>To unveil natural product biosynthetic capacity in Pseudoalteromonas.</title>
        <authorList>
            <person name="Wang J."/>
        </authorList>
    </citation>
    <scope>NUCLEOTIDE SEQUENCE [LARGE SCALE GENOMIC DNA]</scope>
    <source>
        <strain evidence="8 10">DSM 15914</strain>
    </source>
</reference>
<dbReference type="EMBL" id="WEIA01000003">
    <property type="protein sequence ID" value="NLR21029.1"/>
    <property type="molecule type" value="Genomic_DNA"/>
</dbReference>
<keyword evidence="2" id="KW-1003">Cell membrane</keyword>
<feature type="transmembrane region" description="Helical" evidence="6">
    <location>
        <begin position="130"/>
        <end position="150"/>
    </location>
</feature>
<dbReference type="PANTHER" id="PTHR30086:SF20">
    <property type="entry name" value="ARGININE EXPORTER PROTEIN ARGO-RELATED"/>
    <property type="match status" value="1"/>
</dbReference>
<evidence type="ECO:0000313" key="8">
    <source>
        <dbReference type="EMBL" id="WOX30732.1"/>
    </source>
</evidence>
<evidence type="ECO:0000313" key="7">
    <source>
        <dbReference type="EMBL" id="NLR21029.1"/>
    </source>
</evidence>
<evidence type="ECO:0000256" key="4">
    <source>
        <dbReference type="ARBA" id="ARBA00022989"/>
    </source>
</evidence>
<evidence type="ECO:0000256" key="1">
    <source>
        <dbReference type="ARBA" id="ARBA00004651"/>
    </source>
</evidence>
<protein>
    <submittedName>
        <fullName evidence="7 8">Transporter</fullName>
    </submittedName>
</protein>
<evidence type="ECO:0000256" key="6">
    <source>
        <dbReference type="SAM" id="Phobius"/>
    </source>
</evidence>
<feature type="transmembrane region" description="Helical" evidence="6">
    <location>
        <begin position="171"/>
        <end position="192"/>
    </location>
</feature>
<dbReference type="Proteomes" id="UP000646877">
    <property type="component" value="Unassembled WGS sequence"/>
</dbReference>
<sequence length="202" mass="21914">MSEIFAYAIGVMYTPGPINLLGLHSGLNKQTRVHLGFFAGVGMAMFILFVILGIVGLKFINPQLLPFISLAGCLYILYIAWKVAHANVELSDTRSPAKSLSFRDGLFMQLLNPKALIATLPVSTIQFPSVGITGIAVVIWSMLLAVLAFGAPTSYSIVGSMMGKQISDPKYFKAFNLVMAALLVYVSLSIGYDHVIVPWIVK</sequence>
<gene>
    <name evidence="7" type="ORF">F9Y85_06810</name>
    <name evidence="8" type="ORF">R5H13_22910</name>
</gene>
<keyword evidence="3 6" id="KW-0812">Transmembrane</keyword>
<dbReference type="AlphaFoldDB" id="A0A8I2H4F9"/>
<organism evidence="7 9">
    <name type="scientific">Pseudoalteromonas maricaloris</name>
    <dbReference type="NCBI Taxonomy" id="184924"/>
    <lineage>
        <taxon>Bacteria</taxon>
        <taxon>Pseudomonadati</taxon>
        <taxon>Pseudomonadota</taxon>
        <taxon>Gammaproteobacteria</taxon>
        <taxon>Alteromonadales</taxon>
        <taxon>Pseudoalteromonadaceae</taxon>
        <taxon>Pseudoalteromonas</taxon>
    </lineage>
</organism>
<name>A0A8I2H4F9_9GAMM</name>
<dbReference type="EMBL" id="CP137579">
    <property type="protein sequence ID" value="WOX30732.1"/>
    <property type="molecule type" value="Genomic_DNA"/>
</dbReference>
<evidence type="ECO:0000256" key="2">
    <source>
        <dbReference type="ARBA" id="ARBA00022475"/>
    </source>
</evidence>
<comment type="subcellular location">
    <subcellularLocation>
        <location evidence="1">Cell membrane</location>
        <topology evidence="1">Multi-pass membrane protein</topology>
    </subcellularLocation>
</comment>
<feature type="transmembrane region" description="Helical" evidence="6">
    <location>
        <begin position="35"/>
        <end position="57"/>
    </location>
</feature>
<keyword evidence="4 6" id="KW-1133">Transmembrane helix</keyword>